<dbReference type="Proteomes" id="UP001497600">
    <property type="component" value="Chromosome H"/>
</dbReference>
<sequence length="381" mass="42731">MKTRSDSSKWAIGRLFQSARRKKPQTNVEVKSISAPLPIIEVKQEGELSDEELSNLRALQFPKPRSQKHVLPILNTSLQVRKVTPSDHEDPNNSISPDIVSQFTVDVDDVSHSTSRDVSSIEIDQMNTPNSYNIRASETPPTVYSMDFFNDGTKLEMANDSCEAISISNVNIETFKPSNGLQKMTPQRVPPQELYTNEIYRAEMLSLIEEHKYMMAKKQEEINHLKELLRQERSFTRNFSISSRQTVIGSPSPSSPQQPSSAETIHSGSPIFRSKFLPIDIDLSPGLETPVDRDGYKTFNLGRASSHDMSEKLQGPISTRDFFKAGLESKSSATSYHTAFEDFQQSQVTSTRSSIGTLGSPKTNLTLVTEAEDSDNTFQFR</sequence>
<gene>
    <name evidence="2" type="ORF">CAAN4_H26302</name>
</gene>
<feature type="compositionally biased region" description="Low complexity" evidence="1">
    <location>
        <begin position="250"/>
        <end position="261"/>
    </location>
</feature>
<evidence type="ECO:0000256" key="1">
    <source>
        <dbReference type="SAM" id="MobiDB-lite"/>
    </source>
</evidence>
<dbReference type="EMBL" id="OZ004260">
    <property type="protein sequence ID" value="CAK7922401.1"/>
    <property type="molecule type" value="Genomic_DNA"/>
</dbReference>
<keyword evidence="3" id="KW-1185">Reference proteome</keyword>
<name>A0ABP0EM52_9ASCO</name>
<evidence type="ECO:0000313" key="2">
    <source>
        <dbReference type="EMBL" id="CAK7922401.1"/>
    </source>
</evidence>
<protein>
    <submittedName>
        <fullName evidence="2">Uncharacterized protein</fullName>
    </submittedName>
</protein>
<reference evidence="2 3" key="1">
    <citation type="submission" date="2024-01" db="EMBL/GenBank/DDBJ databases">
        <authorList>
            <consortium name="Genoscope - CEA"/>
            <person name="William W."/>
        </authorList>
    </citation>
    <scope>NUCLEOTIDE SEQUENCE [LARGE SCALE GENOMIC DNA]</scope>
    <source>
        <strain evidence="2 3">29B2s-10</strain>
    </source>
</reference>
<feature type="region of interest" description="Disordered" evidence="1">
    <location>
        <begin position="241"/>
        <end position="267"/>
    </location>
</feature>
<proteinExistence type="predicted"/>
<accession>A0ABP0EM52</accession>
<organism evidence="2 3">
    <name type="scientific">[Candida] anglica</name>
    <dbReference type="NCBI Taxonomy" id="148631"/>
    <lineage>
        <taxon>Eukaryota</taxon>
        <taxon>Fungi</taxon>
        <taxon>Dikarya</taxon>
        <taxon>Ascomycota</taxon>
        <taxon>Saccharomycotina</taxon>
        <taxon>Pichiomycetes</taxon>
        <taxon>Debaryomycetaceae</taxon>
        <taxon>Kurtzmaniella</taxon>
    </lineage>
</organism>
<evidence type="ECO:0000313" key="3">
    <source>
        <dbReference type="Proteomes" id="UP001497600"/>
    </source>
</evidence>